<keyword evidence="2" id="KW-1185">Reference proteome</keyword>
<dbReference type="EMBL" id="FTNK01000001">
    <property type="protein sequence ID" value="SIQ34191.1"/>
    <property type="molecule type" value="Genomic_DNA"/>
</dbReference>
<evidence type="ECO:0000313" key="1">
    <source>
        <dbReference type="EMBL" id="SIQ34191.1"/>
    </source>
</evidence>
<evidence type="ECO:0008006" key="3">
    <source>
        <dbReference type="Google" id="ProtNLM"/>
    </source>
</evidence>
<gene>
    <name evidence="1" type="ORF">SAMN05421578_101301</name>
</gene>
<dbReference type="Proteomes" id="UP000186666">
    <property type="component" value="Unassembled WGS sequence"/>
</dbReference>
<proteinExistence type="predicted"/>
<comment type="caution">
    <text evidence="1">The sequence shown here is derived from an EMBL/GenBank/DDBJ whole genome shotgun (WGS) entry which is preliminary data.</text>
</comment>
<reference evidence="1 2" key="1">
    <citation type="submission" date="2017-01" db="EMBL/GenBank/DDBJ databases">
        <authorList>
            <person name="Varghese N."/>
            <person name="Submissions S."/>
        </authorList>
    </citation>
    <scope>NUCLEOTIDE SEQUENCE [LARGE SCALE GENOMIC DNA]</scope>
    <source>
        <strain evidence="1 2">ATCC 23464</strain>
    </source>
</reference>
<organism evidence="1 2">
    <name type="scientific">Paenibacillus macquariensis</name>
    <dbReference type="NCBI Taxonomy" id="948756"/>
    <lineage>
        <taxon>Bacteria</taxon>
        <taxon>Bacillati</taxon>
        <taxon>Bacillota</taxon>
        <taxon>Bacilli</taxon>
        <taxon>Bacillales</taxon>
        <taxon>Paenibacillaceae</taxon>
        <taxon>Paenibacillus</taxon>
    </lineage>
</organism>
<accession>A0ABY1JKF1</accession>
<name>A0ABY1JKF1_9BACL</name>
<dbReference type="RefSeq" id="WP_156510164.1">
    <property type="nucleotide sequence ID" value="NZ_FTNK01000001.1"/>
</dbReference>
<protein>
    <recommendedName>
        <fullName evidence="3">DUF4177 domain-containing protein</fullName>
    </recommendedName>
</protein>
<sequence>MQKALVVSWFTEKKNNLEELNNLLNDGWKIVSQSPMGGGGGRNDVVSLVILEK</sequence>
<evidence type="ECO:0000313" key="2">
    <source>
        <dbReference type="Proteomes" id="UP000186666"/>
    </source>
</evidence>